<dbReference type="EMBL" id="MT630785">
    <property type="protein sequence ID" value="QNO43006.1"/>
    <property type="molecule type" value="Genomic_DNA"/>
</dbReference>
<dbReference type="EMBL" id="MT630772">
    <property type="protein sequence ID" value="QNO42836.1"/>
    <property type="molecule type" value="Genomic_DNA"/>
</dbReference>
<evidence type="ECO:0000313" key="9">
    <source>
        <dbReference type="EMBL" id="QNO43314.1"/>
    </source>
</evidence>
<sequence length="148" mass="16736">MKQLEKHRVAFETYYHLRNDSATARELGISRQSVGKWKVEFGWDAECEDRDHEVAQRTRDIIVPEYVDIKVELIRALATLIKGALEAGIAINDIRELVAASKELRALTGEADKHEIISTIKHELTDDPDIMAAENDLLKLVAKKESNA</sequence>
<protein>
    <submittedName>
        <fullName evidence="11">Uncharacterized protein</fullName>
    </submittedName>
</protein>
<dbReference type="EMBL" id="MT631124">
    <property type="protein sequence ID" value="QNO45487.1"/>
    <property type="molecule type" value="Genomic_DNA"/>
</dbReference>
<dbReference type="EMBL" id="MT631147">
    <property type="protein sequence ID" value="QNO45731.1"/>
    <property type="molecule type" value="Genomic_DNA"/>
</dbReference>
<gene>
    <name evidence="7" type="ORF">ABGNOHFO_00025</name>
    <name evidence="10" type="ORF">BJOBBKJK_00003</name>
    <name evidence="11" type="ORF">GCLFFNCO_00010</name>
    <name evidence="6" type="ORF">KIACKMEK_00003</name>
    <name evidence="4" type="ORF">LBOOMNCC_00013</name>
    <name evidence="5" type="ORF">LJMFLAAN_00007</name>
    <name evidence="8" type="ORF">LNNHMJAE_00010</name>
    <name evidence="1" type="ORF">MPGNBCFJ_00003</name>
    <name evidence="2" type="ORF">NIICAKKE_00003</name>
    <name evidence="3" type="ORF">OEDCDHIP_00017</name>
    <name evidence="9" type="ORF">OFNMPKFA_00003</name>
</gene>
<dbReference type="EMBL" id="MT630792">
    <property type="protein sequence ID" value="QNO43135.1"/>
    <property type="molecule type" value="Genomic_DNA"/>
</dbReference>
<dbReference type="EMBL" id="MT630650">
    <property type="protein sequence ID" value="QNO41539.1"/>
    <property type="molecule type" value="Genomic_DNA"/>
</dbReference>
<dbReference type="EMBL" id="MT630756">
    <property type="protein sequence ID" value="QNO42696.1"/>
    <property type="molecule type" value="Genomic_DNA"/>
</dbReference>
<accession>A0A7G9YCJ7</accession>
<proteinExistence type="predicted"/>
<evidence type="ECO:0000313" key="7">
    <source>
        <dbReference type="EMBL" id="QNO43006.1"/>
    </source>
</evidence>
<evidence type="ECO:0000313" key="5">
    <source>
        <dbReference type="EMBL" id="QNO42696.1"/>
    </source>
</evidence>
<evidence type="ECO:0000313" key="2">
    <source>
        <dbReference type="EMBL" id="QNO42053.1"/>
    </source>
</evidence>
<dbReference type="EMBL" id="MT630809">
    <property type="protein sequence ID" value="QNO43314.1"/>
    <property type="molecule type" value="Genomic_DNA"/>
</dbReference>
<organism evidence="11">
    <name type="scientific">Candidatus Methanogaster sp. ANME-2c ERB4</name>
    <dbReference type="NCBI Taxonomy" id="2759911"/>
    <lineage>
        <taxon>Archaea</taxon>
        <taxon>Methanobacteriati</taxon>
        <taxon>Methanobacteriota</taxon>
        <taxon>Stenosarchaea group</taxon>
        <taxon>Methanomicrobia</taxon>
        <taxon>Methanosarcinales</taxon>
        <taxon>ANME-2 cluster</taxon>
        <taxon>Candidatus Methanogasteraceae</taxon>
        <taxon>Candidatus Methanogaster</taxon>
    </lineage>
</organism>
<dbReference type="EMBL" id="MT630704">
    <property type="protein sequence ID" value="QNO42053.1"/>
    <property type="molecule type" value="Genomic_DNA"/>
</dbReference>
<evidence type="ECO:0000313" key="4">
    <source>
        <dbReference type="EMBL" id="QNO42460.1"/>
    </source>
</evidence>
<reference evidence="11" key="1">
    <citation type="submission" date="2020-06" db="EMBL/GenBank/DDBJ databases">
        <title>Unique genomic features of the anaerobic methanotrophic archaea.</title>
        <authorList>
            <person name="Chadwick G.L."/>
            <person name="Skennerton C.T."/>
            <person name="Laso-Perez R."/>
            <person name="Leu A.O."/>
            <person name="Speth D.R."/>
            <person name="Yu H."/>
            <person name="Morgan-Lang C."/>
            <person name="Hatzenpichler R."/>
            <person name="Goudeau D."/>
            <person name="Malmstrom R."/>
            <person name="Brazelton W.J."/>
            <person name="Woyke T."/>
            <person name="Hallam S.J."/>
            <person name="Tyson G.W."/>
            <person name="Wegener G."/>
            <person name="Boetius A."/>
            <person name="Orphan V."/>
        </authorList>
    </citation>
    <scope>NUCLEOTIDE SEQUENCE</scope>
</reference>
<evidence type="ECO:0000313" key="11">
    <source>
        <dbReference type="EMBL" id="QNO45731.1"/>
    </source>
</evidence>
<name>A0A7G9YCJ7_9EURY</name>
<dbReference type="EMBL" id="MT630729">
    <property type="protein sequence ID" value="QNO42300.1"/>
    <property type="molecule type" value="Genomic_DNA"/>
</dbReference>
<evidence type="ECO:0000313" key="10">
    <source>
        <dbReference type="EMBL" id="QNO45487.1"/>
    </source>
</evidence>
<evidence type="ECO:0000313" key="6">
    <source>
        <dbReference type="EMBL" id="QNO42836.1"/>
    </source>
</evidence>
<dbReference type="AlphaFoldDB" id="A0A7G9YCJ7"/>
<evidence type="ECO:0000313" key="8">
    <source>
        <dbReference type="EMBL" id="QNO43135.1"/>
    </source>
</evidence>
<evidence type="ECO:0000313" key="3">
    <source>
        <dbReference type="EMBL" id="QNO42300.1"/>
    </source>
</evidence>
<dbReference type="EMBL" id="MT630742">
    <property type="protein sequence ID" value="QNO42460.1"/>
    <property type="molecule type" value="Genomic_DNA"/>
</dbReference>
<evidence type="ECO:0000313" key="1">
    <source>
        <dbReference type="EMBL" id="QNO41539.1"/>
    </source>
</evidence>